<dbReference type="PANTHER" id="PTHR30629:SF2">
    <property type="entry name" value="PROPHAGE INTEGRASE INTS-RELATED"/>
    <property type="match status" value="1"/>
</dbReference>
<evidence type="ECO:0000313" key="5">
    <source>
        <dbReference type="EMBL" id="CNI54423.1"/>
    </source>
</evidence>
<accession>A0A0T9RC08</accession>
<name>A0A0T9RC08_9GAMM</name>
<gene>
    <name evidence="5" type="ORF">ERS008667_03694</name>
</gene>
<dbReference type="InterPro" id="IPR002104">
    <property type="entry name" value="Integrase_catalytic"/>
</dbReference>
<keyword evidence="2" id="KW-0229">DNA integration</keyword>
<dbReference type="InterPro" id="IPR050808">
    <property type="entry name" value="Phage_Integrase"/>
</dbReference>
<dbReference type="Pfam" id="PF13356">
    <property type="entry name" value="Arm-DNA-bind_3"/>
    <property type="match status" value="1"/>
</dbReference>
<protein>
    <submittedName>
        <fullName evidence="5">Integrase family protein</fullName>
    </submittedName>
</protein>
<evidence type="ECO:0000256" key="3">
    <source>
        <dbReference type="ARBA" id="ARBA00023172"/>
    </source>
</evidence>
<dbReference type="GO" id="GO:0003677">
    <property type="term" value="F:DNA binding"/>
    <property type="evidence" value="ECO:0007669"/>
    <property type="project" value="InterPro"/>
</dbReference>
<evidence type="ECO:0000259" key="4">
    <source>
        <dbReference type="PROSITE" id="PS51898"/>
    </source>
</evidence>
<dbReference type="SUPFAM" id="SSF56349">
    <property type="entry name" value="DNA breaking-rejoining enzymes"/>
    <property type="match status" value="1"/>
</dbReference>
<reference evidence="5 6" key="1">
    <citation type="submission" date="2015-03" db="EMBL/GenBank/DDBJ databases">
        <authorList>
            <person name="Murphy D."/>
        </authorList>
    </citation>
    <scope>NUCLEOTIDE SEQUENCE [LARGE SCALE GENOMIC DNA]</scope>
    <source>
        <strain evidence="5 6">Y233</strain>
    </source>
</reference>
<dbReference type="PANTHER" id="PTHR30629">
    <property type="entry name" value="PROPHAGE INTEGRASE"/>
    <property type="match status" value="1"/>
</dbReference>
<dbReference type="EMBL" id="CQBK01000036">
    <property type="protein sequence ID" value="CNI54423.1"/>
    <property type="molecule type" value="Genomic_DNA"/>
</dbReference>
<evidence type="ECO:0000256" key="2">
    <source>
        <dbReference type="ARBA" id="ARBA00022908"/>
    </source>
</evidence>
<evidence type="ECO:0000256" key="1">
    <source>
        <dbReference type="ARBA" id="ARBA00008857"/>
    </source>
</evidence>
<dbReference type="Pfam" id="PF00589">
    <property type="entry name" value="Phage_integrase"/>
    <property type="match status" value="1"/>
</dbReference>
<dbReference type="InterPro" id="IPR025166">
    <property type="entry name" value="Integrase_DNA_bind_dom"/>
</dbReference>
<organism evidence="5 6">
    <name type="scientific">Yersinia similis</name>
    <dbReference type="NCBI Taxonomy" id="367190"/>
    <lineage>
        <taxon>Bacteria</taxon>
        <taxon>Pseudomonadati</taxon>
        <taxon>Pseudomonadota</taxon>
        <taxon>Gammaproteobacteria</taxon>
        <taxon>Enterobacterales</taxon>
        <taxon>Yersiniaceae</taxon>
        <taxon>Yersinia</taxon>
    </lineage>
</organism>
<keyword evidence="3" id="KW-0233">DNA recombination</keyword>
<dbReference type="InterPro" id="IPR038488">
    <property type="entry name" value="Integrase_DNA-bd_sf"/>
</dbReference>
<sequence>MKYPRHIPGVGDRLEIIRFTKAALLAIMPDPIKRLEFADSVVQGLCLRITPTGVKSFCVARYRDSKFIRVTLGKFPELTVDQAREMATDHLGQLVRTGKNPNDTRREDTHRNVSLEAAFSQYIKSRGSRIKNATSKQYLGILTNFSGDWLKKPLASIDRDQVENRHKAITEGAVWFGKAPQRSGVASGSKAQSDLWARVLRAVYRYAHDHYRNTEGVRLLPDPPTMVLSSKRKWHGTTRKTSRIRNNELSRWLASVAYIREQSTSMRDDFSVAVCDALDVALFTGLRRSEVFGLEWSRINLSGHYFWIDETKNGDPLELPITGTLHAIFQRRKTLRRDKELYVFPGAKGGIIKEPRRVISRISADTAKNGAESPIEFTCHDARRTFGSVAELVGVGSYILKRLMNHRTLRSADVTQGYLHFSADELQEPAKKIEHAILEHAGIVEKTGNLDTQLLAVMSAMTDEDKRRMLFMYFNNDERECKA</sequence>
<dbReference type="GO" id="GO:0015074">
    <property type="term" value="P:DNA integration"/>
    <property type="evidence" value="ECO:0007669"/>
    <property type="project" value="UniProtKB-KW"/>
</dbReference>
<dbReference type="InterPro" id="IPR013762">
    <property type="entry name" value="Integrase-like_cat_sf"/>
</dbReference>
<dbReference type="AlphaFoldDB" id="A0A0T9RC08"/>
<dbReference type="Gene3D" id="1.10.443.10">
    <property type="entry name" value="Intergrase catalytic core"/>
    <property type="match status" value="1"/>
</dbReference>
<dbReference type="InterPro" id="IPR011010">
    <property type="entry name" value="DNA_brk_join_enz"/>
</dbReference>
<dbReference type="PROSITE" id="PS51898">
    <property type="entry name" value="TYR_RECOMBINASE"/>
    <property type="match status" value="1"/>
</dbReference>
<comment type="similarity">
    <text evidence="1">Belongs to the 'phage' integrase family.</text>
</comment>
<proteinExistence type="inferred from homology"/>
<feature type="domain" description="Tyr recombinase" evidence="4">
    <location>
        <begin position="239"/>
        <end position="431"/>
    </location>
</feature>
<dbReference type="Gene3D" id="3.30.160.390">
    <property type="entry name" value="Integrase, DNA-binding domain"/>
    <property type="match status" value="1"/>
</dbReference>
<evidence type="ECO:0000313" key="6">
    <source>
        <dbReference type="Proteomes" id="UP000038204"/>
    </source>
</evidence>
<dbReference type="Proteomes" id="UP000038204">
    <property type="component" value="Unassembled WGS sequence"/>
</dbReference>
<dbReference type="GO" id="GO:0006310">
    <property type="term" value="P:DNA recombination"/>
    <property type="evidence" value="ECO:0007669"/>
    <property type="project" value="UniProtKB-KW"/>
</dbReference>